<protein>
    <submittedName>
        <fullName evidence="2">Uncharacterized protein</fullName>
    </submittedName>
</protein>
<evidence type="ECO:0000313" key="2">
    <source>
        <dbReference type="EMBL" id="AOV17636.1"/>
    </source>
</evidence>
<name>A0A1D8K9L7_9GAMM</name>
<proteinExistence type="predicted"/>
<evidence type="ECO:0000313" key="3">
    <source>
        <dbReference type="Proteomes" id="UP000095342"/>
    </source>
</evidence>
<sequence length="169" mass="19601">MEVLKVSDEEIQNISGDAGAKWVAPRLVKRIFYVSLEYFGKSIQIGLGVMFAGVITLLIFYLTPLRKAEIKAATAVYSYQVNQYHDETKRLHTRLSYAQDKIQSLQQQLYNADNKNFENNMKMQELIAEKKFNLKIELEKIRRMTSIVRSCVNRLLKKSCKPGRLVLYC</sequence>
<gene>
    <name evidence="2" type="ORF">BJI67_11710</name>
</gene>
<dbReference type="KEGG" id="aaeo:BJI67_11710"/>
<keyword evidence="1" id="KW-0472">Membrane</keyword>
<organism evidence="2 3">
    <name type="scientific">Acidihalobacter aeolianus</name>
    <dbReference type="NCBI Taxonomy" id="2792603"/>
    <lineage>
        <taxon>Bacteria</taxon>
        <taxon>Pseudomonadati</taxon>
        <taxon>Pseudomonadota</taxon>
        <taxon>Gammaproteobacteria</taxon>
        <taxon>Chromatiales</taxon>
        <taxon>Ectothiorhodospiraceae</taxon>
        <taxon>Acidihalobacter</taxon>
    </lineage>
</organism>
<keyword evidence="3" id="KW-1185">Reference proteome</keyword>
<evidence type="ECO:0000256" key="1">
    <source>
        <dbReference type="SAM" id="Phobius"/>
    </source>
</evidence>
<keyword evidence="1" id="KW-1133">Transmembrane helix</keyword>
<dbReference type="EMBL" id="CP017448">
    <property type="protein sequence ID" value="AOV17636.1"/>
    <property type="molecule type" value="Genomic_DNA"/>
</dbReference>
<dbReference type="Proteomes" id="UP000095342">
    <property type="component" value="Chromosome"/>
</dbReference>
<dbReference type="AlphaFoldDB" id="A0A1D8K9L7"/>
<accession>A0A1D8K9L7</accession>
<keyword evidence="1" id="KW-0812">Transmembrane</keyword>
<reference evidence="2 3" key="1">
    <citation type="submission" date="2016-09" db="EMBL/GenBank/DDBJ databases">
        <title>Acidihalobacter prosperus V6 (DSM14174).</title>
        <authorList>
            <person name="Khaleque H.N."/>
            <person name="Ramsay J.P."/>
            <person name="Murphy R.J.T."/>
            <person name="Kaksonen A.H."/>
            <person name="Boxall N.J."/>
            <person name="Watkin E.L.J."/>
        </authorList>
    </citation>
    <scope>NUCLEOTIDE SEQUENCE [LARGE SCALE GENOMIC DNA]</scope>
    <source>
        <strain evidence="2 3">V6</strain>
    </source>
</reference>
<feature type="transmembrane region" description="Helical" evidence="1">
    <location>
        <begin position="43"/>
        <end position="62"/>
    </location>
</feature>